<dbReference type="Proteomes" id="UP000249661">
    <property type="component" value="Unassembled WGS sequence"/>
</dbReference>
<name>A0ACD1GRW3_9EURO</name>
<accession>A0ACD1GRW3</accession>
<evidence type="ECO:0000313" key="2">
    <source>
        <dbReference type="Proteomes" id="UP000249661"/>
    </source>
</evidence>
<dbReference type="EMBL" id="KZ825023">
    <property type="protein sequence ID" value="RAH64018.1"/>
    <property type="molecule type" value="Genomic_DNA"/>
</dbReference>
<keyword evidence="2" id="KW-1185">Reference proteome</keyword>
<gene>
    <name evidence="1" type="ORF">BO66DRAFT_255534</name>
</gene>
<reference evidence="1" key="1">
    <citation type="submission" date="2018-02" db="EMBL/GenBank/DDBJ databases">
        <title>The genomes of Aspergillus section Nigri reveals drivers in fungal speciation.</title>
        <authorList>
            <consortium name="DOE Joint Genome Institute"/>
            <person name="Vesth T.C."/>
            <person name="Nybo J."/>
            <person name="Theobald S."/>
            <person name="Brandl J."/>
            <person name="Frisvad J.C."/>
            <person name="Nielsen K.F."/>
            <person name="Lyhne E.K."/>
            <person name="Kogle M.E."/>
            <person name="Kuo A."/>
            <person name="Riley R."/>
            <person name="Clum A."/>
            <person name="Nolan M."/>
            <person name="Lipzen A."/>
            <person name="Salamov A."/>
            <person name="Henrissat B."/>
            <person name="Wiebenga A."/>
            <person name="De vries R.P."/>
            <person name="Grigoriev I.V."/>
            <person name="Mortensen U.H."/>
            <person name="Andersen M.R."/>
            <person name="Baker S.E."/>
        </authorList>
    </citation>
    <scope>NUCLEOTIDE SEQUENCE</scope>
    <source>
        <strain evidence="1">CBS 121060</strain>
    </source>
</reference>
<organism evidence="1 2">
    <name type="scientific">Aspergillus aculeatinus CBS 121060</name>
    <dbReference type="NCBI Taxonomy" id="1448322"/>
    <lineage>
        <taxon>Eukaryota</taxon>
        <taxon>Fungi</taxon>
        <taxon>Dikarya</taxon>
        <taxon>Ascomycota</taxon>
        <taxon>Pezizomycotina</taxon>
        <taxon>Eurotiomycetes</taxon>
        <taxon>Eurotiomycetidae</taxon>
        <taxon>Eurotiales</taxon>
        <taxon>Aspergillaceae</taxon>
        <taxon>Aspergillus</taxon>
        <taxon>Aspergillus subgen. Circumdati</taxon>
    </lineage>
</organism>
<evidence type="ECO:0000313" key="1">
    <source>
        <dbReference type="EMBL" id="RAH64018.1"/>
    </source>
</evidence>
<sequence>MIRISTPPDRHGLQAKGPSVKASTADRESRWSPGVRSCDERETWKDSTGAAATGVRMRPQWEIGRGATGTGREALVGHELSALTKISTVSTRFPLADTRLFSWVAPRIMITLRGCSRCTGAWTRAAAVTTGESGRKLGDFLTSDLKEAMGKVY</sequence>
<protein>
    <submittedName>
        <fullName evidence="1">Uncharacterized protein</fullName>
    </submittedName>
</protein>
<proteinExistence type="predicted"/>